<accession>A0ABR4KBF0</accession>
<keyword evidence="5" id="KW-1185">Reference proteome</keyword>
<organism evidence="4 5">
    <name type="scientific">Aspergillus pseudodeflectus</name>
    <dbReference type="NCBI Taxonomy" id="176178"/>
    <lineage>
        <taxon>Eukaryota</taxon>
        <taxon>Fungi</taxon>
        <taxon>Dikarya</taxon>
        <taxon>Ascomycota</taxon>
        <taxon>Pezizomycotina</taxon>
        <taxon>Eurotiomycetes</taxon>
        <taxon>Eurotiomycetidae</taxon>
        <taxon>Eurotiales</taxon>
        <taxon>Aspergillaceae</taxon>
        <taxon>Aspergillus</taxon>
        <taxon>Aspergillus subgen. Nidulantes</taxon>
    </lineage>
</organism>
<protein>
    <submittedName>
        <fullName evidence="4">Ankyrin repeat-containing domain protein</fullName>
    </submittedName>
</protein>
<keyword evidence="2 3" id="KW-0040">ANK repeat</keyword>
<dbReference type="EMBL" id="JBFXLR010000023">
    <property type="protein sequence ID" value="KAL2849347.1"/>
    <property type="molecule type" value="Genomic_DNA"/>
</dbReference>
<dbReference type="Gene3D" id="1.25.40.20">
    <property type="entry name" value="Ankyrin repeat-containing domain"/>
    <property type="match status" value="2"/>
</dbReference>
<dbReference type="RefSeq" id="XP_070898734.1">
    <property type="nucleotide sequence ID" value="XM_071045744.1"/>
</dbReference>
<dbReference type="PANTHER" id="PTHR24198:SF165">
    <property type="entry name" value="ANKYRIN REPEAT-CONTAINING PROTEIN-RELATED"/>
    <property type="match status" value="1"/>
</dbReference>
<name>A0ABR4KBF0_9EURO</name>
<feature type="repeat" description="ANK" evidence="3">
    <location>
        <begin position="115"/>
        <end position="147"/>
    </location>
</feature>
<proteinExistence type="predicted"/>
<comment type="caution">
    <text evidence="4">The sequence shown here is derived from an EMBL/GenBank/DDBJ whole genome shotgun (WGS) entry which is preliminary data.</text>
</comment>
<keyword evidence="1" id="KW-0677">Repeat</keyword>
<dbReference type="InterPro" id="IPR002110">
    <property type="entry name" value="Ankyrin_rpt"/>
</dbReference>
<feature type="repeat" description="ANK" evidence="3">
    <location>
        <begin position="434"/>
        <end position="460"/>
    </location>
</feature>
<dbReference type="PROSITE" id="PS50297">
    <property type="entry name" value="ANK_REP_REGION"/>
    <property type="match status" value="3"/>
</dbReference>
<evidence type="ECO:0000313" key="4">
    <source>
        <dbReference type="EMBL" id="KAL2849347.1"/>
    </source>
</evidence>
<dbReference type="InterPro" id="IPR036770">
    <property type="entry name" value="Ankyrin_rpt-contain_sf"/>
</dbReference>
<dbReference type="PANTHER" id="PTHR24198">
    <property type="entry name" value="ANKYRIN REPEAT AND PROTEIN KINASE DOMAIN-CONTAINING PROTEIN"/>
    <property type="match status" value="1"/>
</dbReference>
<sequence length="577" mass="63250">MLTELPAELLWAVWAELQYKPGICNAFIQTCRRFYNTFNDDFYDYYIHRHKRGARRPMLWAALNGREDCIGSLLAHGANPRIMDGATIEKSAGHREHSLTCIGEDQILQERMRWKSTTPLSSAVRRGHLGVAKLLLDGGANVNAHTKAGRLPIIWAMESKQVEMLDLLINSGARIDFPLWGYDNLLTYAVSHEWIGGIRALVAQRQEATGSVFHPKTSEFEDALVLAMLGGRTQTIDPFLEAMNSVNDQLCRKHTPLKIAVTEGFSGCINSILDHGGLVDHENHGESWSAIHTAVRRGDKKTTGILIARGVSTDTRSLNGRTPLIAAVYEEDLGMVDLLLDRAAEPEARDSDGYTALLCAAMRGSPGMIQHLLPRADINVLDPHGYTALSIAIQGDNIRTVKALLKADKAAGQAQQGATADSSGNRLIDKPDSRGRTPLFLATQYGAPDAVQLLLNYGSNAVHTPTCTCRTPLSFAEAQRDKFKTSTVPIPQSAVRDIETIIQLLRASSPADIKIGRKGPDLTQMAGFVAKCVICRVRISTYDPPATCKYCSVKEGFTAGKCFECCALKMLCRHEQG</sequence>
<dbReference type="PROSITE" id="PS50088">
    <property type="entry name" value="ANK_REPEAT"/>
    <property type="match status" value="3"/>
</dbReference>
<reference evidence="4 5" key="1">
    <citation type="submission" date="2024-07" db="EMBL/GenBank/DDBJ databases">
        <title>Section-level genome sequencing and comparative genomics of Aspergillus sections Usti and Cavernicolus.</title>
        <authorList>
            <consortium name="Lawrence Berkeley National Laboratory"/>
            <person name="Nybo J.L."/>
            <person name="Vesth T.C."/>
            <person name="Theobald S."/>
            <person name="Frisvad J.C."/>
            <person name="Larsen T.O."/>
            <person name="Kjaerboelling I."/>
            <person name="Rothschild-Mancinelli K."/>
            <person name="Lyhne E.K."/>
            <person name="Kogle M.E."/>
            <person name="Barry K."/>
            <person name="Clum A."/>
            <person name="Na H."/>
            <person name="Ledsgaard L."/>
            <person name="Lin J."/>
            <person name="Lipzen A."/>
            <person name="Kuo A."/>
            <person name="Riley R."/>
            <person name="Mondo S."/>
            <person name="LaButti K."/>
            <person name="Haridas S."/>
            <person name="Pangalinan J."/>
            <person name="Salamov A.A."/>
            <person name="Simmons B.A."/>
            <person name="Magnuson J.K."/>
            <person name="Chen J."/>
            <person name="Drula E."/>
            <person name="Henrissat B."/>
            <person name="Wiebenga A."/>
            <person name="Lubbers R.J."/>
            <person name="Gomes A.C."/>
            <person name="Macurrencykelacurrency M.R."/>
            <person name="Stajich J."/>
            <person name="Grigoriev I.V."/>
            <person name="Mortensen U.H."/>
            <person name="De vries R.P."/>
            <person name="Baker S.E."/>
            <person name="Andersen M.R."/>
        </authorList>
    </citation>
    <scope>NUCLEOTIDE SEQUENCE [LARGE SCALE GENOMIC DNA]</scope>
    <source>
        <strain evidence="4 5">CBS 756.74</strain>
    </source>
</reference>
<evidence type="ECO:0000256" key="3">
    <source>
        <dbReference type="PROSITE-ProRule" id="PRU00023"/>
    </source>
</evidence>
<dbReference type="Pfam" id="PF12796">
    <property type="entry name" value="Ank_2"/>
    <property type="match status" value="3"/>
</dbReference>
<feature type="repeat" description="ANK" evidence="3">
    <location>
        <begin position="319"/>
        <end position="351"/>
    </location>
</feature>
<dbReference type="SMART" id="SM00248">
    <property type="entry name" value="ANK"/>
    <property type="match status" value="10"/>
</dbReference>
<evidence type="ECO:0000313" key="5">
    <source>
        <dbReference type="Proteomes" id="UP001610444"/>
    </source>
</evidence>
<gene>
    <name evidence="4" type="ORF">BJX68DRAFT_267200</name>
</gene>
<dbReference type="GeneID" id="98160908"/>
<evidence type="ECO:0000256" key="2">
    <source>
        <dbReference type="ARBA" id="ARBA00023043"/>
    </source>
</evidence>
<evidence type="ECO:0000256" key="1">
    <source>
        <dbReference type="ARBA" id="ARBA00022737"/>
    </source>
</evidence>
<dbReference type="SUPFAM" id="SSF48403">
    <property type="entry name" value="Ankyrin repeat"/>
    <property type="match status" value="1"/>
</dbReference>
<dbReference type="Proteomes" id="UP001610444">
    <property type="component" value="Unassembled WGS sequence"/>
</dbReference>